<feature type="region of interest" description="Disordered" evidence="6">
    <location>
        <begin position="392"/>
        <end position="426"/>
    </location>
</feature>
<feature type="region of interest" description="Disordered" evidence="6">
    <location>
        <begin position="332"/>
        <end position="359"/>
    </location>
</feature>
<protein>
    <submittedName>
        <fullName evidence="9">Integral membrane protein</fullName>
    </submittedName>
</protein>
<feature type="transmembrane region" description="Helical" evidence="7">
    <location>
        <begin position="70"/>
        <end position="91"/>
    </location>
</feature>
<evidence type="ECO:0000259" key="8">
    <source>
        <dbReference type="Pfam" id="PF20684"/>
    </source>
</evidence>
<keyword evidence="4 7" id="KW-0472">Membrane</keyword>
<sequence length="426" mass="47122">MSSLVGDLRPGTWPEPNYVNPQTRTSLVLGLMISGAALSVMFTAGRLLAKAKRSSKGALGSDDWLMTLSTVMMLGVNILGCVSTTVGSGYHTWDVRPEWPIPWGKIDLATYVLFIPSVSITKISLCVSYLKLFPSRTNQWFCYITIAFLTLWSLTFVFLMMFACRPIAGFWDPNLPHTKCLHIKALLILTGALNSVTDFAVFLWPVKTLWQIQLPLLHRCSLVVAFGIGCLVCVAGVVRAWYMEVYFASDDPYWKAAMLWVIVSVEGNFGIVCGCLPTLKPLAKMLFPQFFASRSDLAADKEVELAEREVGSEDSSERGEVVVVEFPFGNISNPGRSGDGTVVDAEAKEGKKQSLEARVRRRRDDDVWAEVDTRLPVSGFTILQTVTLHDSRRNSVDVGNRHSAQSALSARSLEDDSSSEEHILKP</sequence>
<evidence type="ECO:0000313" key="10">
    <source>
        <dbReference type="Proteomes" id="UP000572817"/>
    </source>
</evidence>
<evidence type="ECO:0000313" key="9">
    <source>
        <dbReference type="EMBL" id="KAF4307627.1"/>
    </source>
</evidence>
<dbReference type="OrthoDB" id="5401779at2759"/>
<feature type="compositionally biased region" description="Basic and acidic residues" evidence="6">
    <location>
        <begin position="345"/>
        <end position="359"/>
    </location>
</feature>
<evidence type="ECO:0000256" key="3">
    <source>
        <dbReference type="ARBA" id="ARBA00022989"/>
    </source>
</evidence>
<gene>
    <name evidence="9" type="ORF">GTA08_BOTSDO04561</name>
</gene>
<comment type="subcellular location">
    <subcellularLocation>
        <location evidence="1">Membrane</location>
        <topology evidence="1">Multi-pass membrane protein</topology>
    </subcellularLocation>
</comment>
<evidence type="ECO:0000256" key="6">
    <source>
        <dbReference type="SAM" id="MobiDB-lite"/>
    </source>
</evidence>
<feature type="transmembrane region" description="Helical" evidence="7">
    <location>
        <begin position="27"/>
        <end position="49"/>
    </location>
</feature>
<dbReference type="Pfam" id="PF20684">
    <property type="entry name" value="Fung_rhodopsin"/>
    <property type="match status" value="1"/>
</dbReference>
<feature type="domain" description="Rhodopsin" evidence="8">
    <location>
        <begin position="50"/>
        <end position="284"/>
    </location>
</feature>
<keyword evidence="3 7" id="KW-1133">Transmembrane helix</keyword>
<feature type="transmembrane region" description="Helical" evidence="7">
    <location>
        <begin position="111"/>
        <end position="133"/>
    </location>
</feature>
<organism evidence="9 10">
    <name type="scientific">Botryosphaeria dothidea</name>
    <dbReference type="NCBI Taxonomy" id="55169"/>
    <lineage>
        <taxon>Eukaryota</taxon>
        <taxon>Fungi</taxon>
        <taxon>Dikarya</taxon>
        <taxon>Ascomycota</taxon>
        <taxon>Pezizomycotina</taxon>
        <taxon>Dothideomycetes</taxon>
        <taxon>Dothideomycetes incertae sedis</taxon>
        <taxon>Botryosphaeriales</taxon>
        <taxon>Botryosphaeriaceae</taxon>
        <taxon>Botryosphaeria</taxon>
    </lineage>
</organism>
<comment type="similarity">
    <text evidence="5">Belongs to the SAT4 family.</text>
</comment>
<evidence type="ECO:0000256" key="2">
    <source>
        <dbReference type="ARBA" id="ARBA00022692"/>
    </source>
</evidence>
<reference evidence="9" key="1">
    <citation type="submission" date="2020-04" db="EMBL/GenBank/DDBJ databases">
        <title>Genome Assembly and Annotation of Botryosphaeria dothidea sdau 11-99, a Latent Pathogen of Apple Fruit Ring Rot in China.</title>
        <authorList>
            <person name="Yu C."/>
            <person name="Diao Y."/>
            <person name="Lu Q."/>
            <person name="Zhao J."/>
            <person name="Cui S."/>
            <person name="Peng C."/>
            <person name="He B."/>
            <person name="Liu H."/>
        </authorList>
    </citation>
    <scope>NUCLEOTIDE SEQUENCE [LARGE SCALE GENOMIC DNA]</scope>
    <source>
        <strain evidence="9">Sdau11-99</strain>
    </source>
</reference>
<evidence type="ECO:0000256" key="4">
    <source>
        <dbReference type="ARBA" id="ARBA00023136"/>
    </source>
</evidence>
<accession>A0A8H4IWG0</accession>
<feature type="transmembrane region" description="Helical" evidence="7">
    <location>
        <begin position="140"/>
        <end position="163"/>
    </location>
</feature>
<keyword evidence="2 7" id="KW-0812">Transmembrane</keyword>
<name>A0A8H4IWG0_9PEZI</name>
<feature type="transmembrane region" description="Helical" evidence="7">
    <location>
        <begin position="216"/>
        <end position="238"/>
    </location>
</feature>
<dbReference type="EMBL" id="WWBZ02000022">
    <property type="protein sequence ID" value="KAF4307627.1"/>
    <property type="molecule type" value="Genomic_DNA"/>
</dbReference>
<proteinExistence type="inferred from homology"/>
<dbReference type="PANTHER" id="PTHR33048:SF129">
    <property type="entry name" value="INTEGRAL MEMBRANE PROTEIN-RELATED"/>
    <property type="match status" value="1"/>
</dbReference>
<dbReference type="InterPro" id="IPR052337">
    <property type="entry name" value="SAT4-like"/>
</dbReference>
<dbReference type="AlphaFoldDB" id="A0A8H4IWG0"/>
<dbReference type="InterPro" id="IPR049326">
    <property type="entry name" value="Rhodopsin_dom_fungi"/>
</dbReference>
<dbReference type="PANTHER" id="PTHR33048">
    <property type="entry name" value="PTH11-LIKE INTEGRAL MEMBRANE PROTEIN (AFU_ORTHOLOGUE AFUA_5G11245)"/>
    <property type="match status" value="1"/>
</dbReference>
<evidence type="ECO:0000256" key="7">
    <source>
        <dbReference type="SAM" id="Phobius"/>
    </source>
</evidence>
<comment type="caution">
    <text evidence="9">The sequence shown here is derived from an EMBL/GenBank/DDBJ whole genome shotgun (WGS) entry which is preliminary data.</text>
</comment>
<evidence type="ECO:0000256" key="1">
    <source>
        <dbReference type="ARBA" id="ARBA00004141"/>
    </source>
</evidence>
<dbReference type="Proteomes" id="UP000572817">
    <property type="component" value="Unassembled WGS sequence"/>
</dbReference>
<feature type="transmembrane region" description="Helical" evidence="7">
    <location>
        <begin position="258"/>
        <end position="279"/>
    </location>
</feature>
<evidence type="ECO:0000256" key="5">
    <source>
        <dbReference type="ARBA" id="ARBA00038359"/>
    </source>
</evidence>
<dbReference type="GO" id="GO:0016020">
    <property type="term" value="C:membrane"/>
    <property type="evidence" value="ECO:0007669"/>
    <property type="project" value="UniProtKB-SubCell"/>
</dbReference>
<feature type="transmembrane region" description="Helical" evidence="7">
    <location>
        <begin position="183"/>
        <end position="204"/>
    </location>
</feature>
<keyword evidence="10" id="KW-1185">Reference proteome</keyword>